<evidence type="ECO:0000256" key="1">
    <source>
        <dbReference type="SAM" id="MobiDB-lite"/>
    </source>
</evidence>
<dbReference type="Proteomes" id="UP000228767">
    <property type="component" value="Unassembled WGS sequence"/>
</dbReference>
<comment type="caution">
    <text evidence="2">The sequence shown here is derived from an EMBL/GenBank/DDBJ whole genome shotgun (WGS) entry which is preliminary data.</text>
</comment>
<organism evidence="2 3">
    <name type="scientific">Candidatus Vogelbacteria bacterium CG10_big_fil_rev_8_21_14_0_10_51_16</name>
    <dbReference type="NCBI Taxonomy" id="1975045"/>
    <lineage>
        <taxon>Bacteria</taxon>
        <taxon>Candidatus Vogeliibacteriota</taxon>
    </lineage>
</organism>
<protein>
    <submittedName>
        <fullName evidence="2">Uncharacterized protein</fullName>
    </submittedName>
</protein>
<evidence type="ECO:0000313" key="2">
    <source>
        <dbReference type="EMBL" id="PIR44795.1"/>
    </source>
</evidence>
<sequence>MGVDNAKKAMTQVELGETLSEERLVAILKEKSPTEIAKLLLQANQEPSMLKSSLDDEVVIRDIEIALATLKTAGTRIRRRTDARDFLVAVAKASDPDNTDLREYIVWVVSNSPNERREAMERAGWKKAGQEELAK</sequence>
<evidence type="ECO:0000313" key="3">
    <source>
        <dbReference type="Proteomes" id="UP000228767"/>
    </source>
</evidence>
<accession>A0A2H0RG71</accession>
<gene>
    <name evidence="2" type="ORF">COV10_02840</name>
</gene>
<name>A0A2H0RG71_9BACT</name>
<proteinExistence type="predicted"/>
<feature type="region of interest" description="Disordered" evidence="1">
    <location>
        <begin position="116"/>
        <end position="135"/>
    </location>
</feature>
<reference evidence="2 3" key="1">
    <citation type="submission" date="2017-09" db="EMBL/GenBank/DDBJ databases">
        <title>Depth-based differentiation of microbial function through sediment-hosted aquifers and enrichment of novel symbionts in the deep terrestrial subsurface.</title>
        <authorList>
            <person name="Probst A.J."/>
            <person name="Ladd B."/>
            <person name="Jarett J.K."/>
            <person name="Geller-Mcgrath D.E."/>
            <person name="Sieber C.M."/>
            <person name="Emerson J.B."/>
            <person name="Anantharaman K."/>
            <person name="Thomas B.C."/>
            <person name="Malmstrom R."/>
            <person name="Stieglmeier M."/>
            <person name="Klingl A."/>
            <person name="Woyke T."/>
            <person name="Ryan C.M."/>
            <person name="Banfield J.F."/>
        </authorList>
    </citation>
    <scope>NUCLEOTIDE SEQUENCE [LARGE SCALE GENOMIC DNA]</scope>
    <source>
        <strain evidence="2">CG10_big_fil_rev_8_21_14_0_10_51_16</strain>
    </source>
</reference>
<dbReference type="AlphaFoldDB" id="A0A2H0RG71"/>
<dbReference type="EMBL" id="PCYI01000019">
    <property type="protein sequence ID" value="PIR44795.1"/>
    <property type="molecule type" value="Genomic_DNA"/>
</dbReference>